<feature type="transmembrane region" description="Helical" evidence="6">
    <location>
        <begin position="161"/>
        <end position="184"/>
    </location>
</feature>
<feature type="transmembrane region" description="Helical" evidence="6">
    <location>
        <begin position="50"/>
        <end position="69"/>
    </location>
</feature>
<dbReference type="PANTHER" id="PTHR43229">
    <property type="entry name" value="NODULATION PROTEIN J"/>
    <property type="match status" value="1"/>
</dbReference>
<keyword evidence="3 6" id="KW-1133">Transmembrane helix</keyword>
<dbReference type="PANTHER" id="PTHR43229:SF2">
    <property type="entry name" value="NODULATION PROTEIN J"/>
    <property type="match status" value="1"/>
</dbReference>
<dbReference type="InterPro" id="IPR013525">
    <property type="entry name" value="ABC2_TM"/>
</dbReference>
<dbReference type="PROSITE" id="PS51012">
    <property type="entry name" value="ABC_TM2"/>
    <property type="match status" value="1"/>
</dbReference>
<reference evidence="8" key="1">
    <citation type="submission" date="2015-08" db="EMBL/GenBank/DDBJ databases">
        <authorList>
            <person name="Babu N.S."/>
            <person name="Beckwith C.J."/>
            <person name="Beseler K.G."/>
            <person name="Brison A."/>
            <person name="Carone J.V."/>
            <person name="Caskin T.P."/>
            <person name="Diamond M."/>
            <person name="Durham M.E."/>
            <person name="Foxe J.M."/>
            <person name="Go M."/>
            <person name="Henderson B.A."/>
            <person name="Jones I.B."/>
            <person name="McGettigan J.A."/>
            <person name="Micheletti S.J."/>
            <person name="Nasrallah M.E."/>
            <person name="Ortiz D."/>
            <person name="Piller C.R."/>
            <person name="Privatt S.R."/>
            <person name="Schneider S.L."/>
            <person name="Sharp S."/>
            <person name="Smith T.C."/>
            <person name="Stanton J.D."/>
            <person name="Ullery H.E."/>
            <person name="Wilson R.J."/>
            <person name="Serrano M.G."/>
            <person name="Buck G."/>
            <person name="Lee V."/>
            <person name="Wang Y."/>
            <person name="Carvalho R."/>
            <person name="Voegtly L."/>
            <person name="Shi R."/>
            <person name="Duckworth R."/>
            <person name="Johnson A."/>
            <person name="Loviza R."/>
            <person name="Walstead R."/>
            <person name="Shah Z."/>
            <person name="Kiflezghi M."/>
            <person name="Wade K."/>
            <person name="Ball S.L."/>
            <person name="Bradley K.W."/>
            <person name="Asai D.J."/>
            <person name="Bowman C.A."/>
            <person name="Russell D.A."/>
            <person name="Pope W.H."/>
            <person name="Jacobs-Sera D."/>
            <person name="Hendrix R.W."/>
            <person name="Hatfull G.F."/>
        </authorList>
    </citation>
    <scope>NUCLEOTIDE SEQUENCE</scope>
</reference>
<gene>
    <name evidence="8" type="ORF">NOCA290063</name>
</gene>
<feature type="domain" description="ABC transmembrane type-2" evidence="7">
    <location>
        <begin position="48"/>
        <end position="284"/>
    </location>
</feature>
<name>A0A2P2CG97_9ZZZZ</name>
<evidence type="ECO:0000259" key="7">
    <source>
        <dbReference type="PROSITE" id="PS51012"/>
    </source>
</evidence>
<dbReference type="EMBL" id="CZKA01000085">
    <property type="protein sequence ID" value="CUR60937.1"/>
    <property type="molecule type" value="Genomic_DNA"/>
</dbReference>
<keyword evidence="4 6" id="KW-0472">Membrane</keyword>
<keyword evidence="2 6" id="KW-0812">Transmembrane</keyword>
<evidence type="ECO:0000256" key="2">
    <source>
        <dbReference type="ARBA" id="ARBA00022692"/>
    </source>
</evidence>
<protein>
    <submittedName>
        <fullName evidence="8">ABC-type polysaccharide/polyol phosphate export systems, permease component</fullName>
    </submittedName>
</protein>
<evidence type="ECO:0000256" key="3">
    <source>
        <dbReference type="ARBA" id="ARBA00022989"/>
    </source>
</evidence>
<evidence type="ECO:0000313" key="8">
    <source>
        <dbReference type="EMBL" id="CUR60937.1"/>
    </source>
</evidence>
<proteinExistence type="predicted"/>
<organism evidence="8">
    <name type="scientific">metagenome</name>
    <dbReference type="NCBI Taxonomy" id="256318"/>
    <lineage>
        <taxon>unclassified sequences</taxon>
        <taxon>metagenomes</taxon>
    </lineage>
</organism>
<feature type="transmembrane region" description="Helical" evidence="6">
    <location>
        <begin position="81"/>
        <end position="104"/>
    </location>
</feature>
<comment type="subcellular location">
    <subcellularLocation>
        <location evidence="1">Membrane</location>
        <topology evidence="1">Multi-pass membrane protein</topology>
    </subcellularLocation>
</comment>
<feature type="transmembrane region" description="Helical" evidence="6">
    <location>
        <begin position="259"/>
        <end position="279"/>
    </location>
</feature>
<feature type="region of interest" description="Disordered" evidence="5">
    <location>
        <begin position="1"/>
        <end position="20"/>
    </location>
</feature>
<dbReference type="Pfam" id="PF01061">
    <property type="entry name" value="ABC2_membrane"/>
    <property type="match status" value="1"/>
</dbReference>
<accession>A0A2P2CG97</accession>
<evidence type="ECO:0000256" key="4">
    <source>
        <dbReference type="ARBA" id="ARBA00023136"/>
    </source>
</evidence>
<evidence type="ECO:0000256" key="1">
    <source>
        <dbReference type="ARBA" id="ARBA00004141"/>
    </source>
</evidence>
<evidence type="ECO:0000256" key="5">
    <source>
        <dbReference type="SAM" id="MobiDB-lite"/>
    </source>
</evidence>
<dbReference type="InterPro" id="IPR000412">
    <property type="entry name" value="ABC_2_transport"/>
</dbReference>
<dbReference type="InterPro" id="IPR047817">
    <property type="entry name" value="ABC2_TM_bact-type"/>
</dbReference>
<feature type="transmembrane region" description="Helical" evidence="6">
    <location>
        <begin position="191"/>
        <end position="211"/>
    </location>
</feature>
<dbReference type="GO" id="GO:0043190">
    <property type="term" value="C:ATP-binding cassette (ABC) transporter complex"/>
    <property type="evidence" value="ECO:0007669"/>
    <property type="project" value="InterPro"/>
</dbReference>
<dbReference type="PIRSF" id="PIRSF006648">
    <property type="entry name" value="DrrB"/>
    <property type="match status" value="1"/>
</dbReference>
<dbReference type="AlphaFoldDB" id="A0A2P2CG97"/>
<sequence>MSADTDLSTARSTTASPVATSSGGMLGLLQDSWALTLRNFIHIRRNPERLLDATVQPIMFTVLFVYVFGGAIPVEGGYRDFLMPGIFVQTLAFSCFGTALGLAADRKSGFIDRLLALPTSRAALLVGRVTTDMLITCLTLTILICTGLVVGWRPHETPASVALAIGLMLLFSFSMTWLGVLLGCVVTEPEAVMGVGFIVLFPLTFIANTFVPTEGMPAIVQTMAEYNPISWVTAAARERLGNSNPSLETSDAWPLQHPVIATLLVCAALSAIFAPLALARYRRITRG</sequence>
<evidence type="ECO:0000256" key="6">
    <source>
        <dbReference type="SAM" id="Phobius"/>
    </source>
</evidence>
<dbReference type="GO" id="GO:0140359">
    <property type="term" value="F:ABC-type transporter activity"/>
    <property type="evidence" value="ECO:0007669"/>
    <property type="project" value="InterPro"/>
</dbReference>
<feature type="transmembrane region" description="Helical" evidence="6">
    <location>
        <begin position="125"/>
        <end position="149"/>
    </location>
</feature>
<dbReference type="InterPro" id="IPR051784">
    <property type="entry name" value="Nod_factor_ABC_transporter"/>
</dbReference>